<proteinExistence type="predicted"/>
<keyword evidence="3" id="KW-1185">Reference proteome</keyword>
<dbReference type="InParanoid" id="A0A251VHC2"/>
<sequence>MMGGGFYPDGDDEERWWWWFEQPVIGKKIGGRSGGGCGWSLRRWCLSVEGANGGGQSLLLLQKRLVTHTKRLDWNTRMNIIAAGAERGLEYLHDN</sequence>
<dbReference type="AlphaFoldDB" id="A0A251VHC2"/>
<reference evidence="1" key="3">
    <citation type="submission" date="2020-06" db="EMBL/GenBank/DDBJ databases">
        <title>Helianthus annuus Genome sequencing and assembly Release 2.</title>
        <authorList>
            <person name="Gouzy J."/>
            <person name="Langlade N."/>
            <person name="Munos S."/>
        </authorList>
    </citation>
    <scope>NUCLEOTIDE SEQUENCE</scope>
    <source>
        <tissue evidence="1">Leaves</tissue>
    </source>
</reference>
<protein>
    <submittedName>
        <fullName evidence="2">Uncharacterized protein</fullName>
    </submittedName>
</protein>
<evidence type="ECO:0000313" key="2">
    <source>
        <dbReference type="EMBL" id="OTG34516.1"/>
    </source>
</evidence>
<reference evidence="1 3" key="1">
    <citation type="journal article" date="2017" name="Nature">
        <title>The sunflower genome provides insights into oil metabolism, flowering and Asterid evolution.</title>
        <authorList>
            <person name="Badouin H."/>
            <person name="Gouzy J."/>
            <person name="Grassa C.J."/>
            <person name="Murat F."/>
            <person name="Staton S.E."/>
            <person name="Cottret L."/>
            <person name="Lelandais-Briere C."/>
            <person name="Owens G.L."/>
            <person name="Carrere S."/>
            <person name="Mayjonade B."/>
            <person name="Legrand L."/>
            <person name="Gill N."/>
            <person name="Kane N.C."/>
            <person name="Bowers J.E."/>
            <person name="Hubner S."/>
            <person name="Bellec A."/>
            <person name="Berard A."/>
            <person name="Berges H."/>
            <person name="Blanchet N."/>
            <person name="Boniface M.C."/>
            <person name="Brunel D."/>
            <person name="Catrice O."/>
            <person name="Chaidir N."/>
            <person name="Claudel C."/>
            <person name="Donnadieu C."/>
            <person name="Faraut T."/>
            <person name="Fievet G."/>
            <person name="Helmstetter N."/>
            <person name="King M."/>
            <person name="Knapp S.J."/>
            <person name="Lai Z."/>
            <person name="Le Paslier M.C."/>
            <person name="Lippi Y."/>
            <person name="Lorenzon L."/>
            <person name="Mandel J.R."/>
            <person name="Marage G."/>
            <person name="Marchand G."/>
            <person name="Marquand E."/>
            <person name="Bret-Mestries E."/>
            <person name="Morien E."/>
            <person name="Nambeesan S."/>
            <person name="Nguyen T."/>
            <person name="Pegot-Espagnet P."/>
            <person name="Pouilly N."/>
            <person name="Raftis F."/>
            <person name="Sallet E."/>
            <person name="Schiex T."/>
            <person name="Thomas J."/>
            <person name="Vandecasteele C."/>
            <person name="Vares D."/>
            <person name="Vear F."/>
            <person name="Vautrin S."/>
            <person name="Crespi M."/>
            <person name="Mangin B."/>
            <person name="Burke J.M."/>
            <person name="Salse J."/>
            <person name="Munos S."/>
            <person name="Vincourt P."/>
            <person name="Rieseberg L.H."/>
            <person name="Langlade N.B."/>
        </authorList>
    </citation>
    <scope>NUCLEOTIDE SEQUENCE [LARGE SCALE GENOMIC DNA]</scope>
    <source>
        <strain evidence="3">cv. SF193</strain>
        <tissue evidence="1">Leaves</tissue>
    </source>
</reference>
<gene>
    <name evidence="2" type="ORF">HannXRQ_Chr02g0046711</name>
    <name evidence="1" type="ORF">HanXRQr2_Chr17g0818921</name>
</gene>
<organism evidence="2 3">
    <name type="scientific">Helianthus annuus</name>
    <name type="common">Common sunflower</name>
    <dbReference type="NCBI Taxonomy" id="4232"/>
    <lineage>
        <taxon>Eukaryota</taxon>
        <taxon>Viridiplantae</taxon>
        <taxon>Streptophyta</taxon>
        <taxon>Embryophyta</taxon>
        <taxon>Tracheophyta</taxon>
        <taxon>Spermatophyta</taxon>
        <taxon>Magnoliopsida</taxon>
        <taxon>eudicotyledons</taxon>
        <taxon>Gunneridae</taxon>
        <taxon>Pentapetalae</taxon>
        <taxon>asterids</taxon>
        <taxon>campanulids</taxon>
        <taxon>Asterales</taxon>
        <taxon>Asteraceae</taxon>
        <taxon>Asteroideae</taxon>
        <taxon>Heliantheae alliance</taxon>
        <taxon>Heliantheae</taxon>
        <taxon>Helianthus</taxon>
    </lineage>
</organism>
<dbReference type="Proteomes" id="UP000215914">
    <property type="component" value="Chromosome 2"/>
</dbReference>
<evidence type="ECO:0000313" key="1">
    <source>
        <dbReference type="EMBL" id="KAF5756785.1"/>
    </source>
</evidence>
<evidence type="ECO:0000313" key="3">
    <source>
        <dbReference type="Proteomes" id="UP000215914"/>
    </source>
</evidence>
<dbReference type="Gramene" id="mRNA:HanXRQr2_Chr17g0818921">
    <property type="protein sequence ID" value="mRNA:HanXRQr2_Chr17g0818921"/>
    <property type="gene ID" value="HanXRQr2_Chr17g0818921"/>
</dbReference>
<accession>A0A251VHC2</accession>
<name>A0A251VHC2_HELAN</name>
<dbReference type="EMBL" id="MNCJ02000332">
    <property type="protein sequence ID" value="KAF5756785.1"/>
    <property type="molecule type" value="Genomic_DNA"/>
</dbReference>
<reference evidence="2" key="2">
    <citation type="submission" date="2017-02" db="EMBL/GenBank/DDBJ databases">
        <title>Sunflower complete genome.</title>
        <authorList>
            <person name="Langlade N."/>
            <person name="Munos S."/>
        </authorList>
    </citation>
    <scope>NUCLEOTIDE SEQUENCE [LARGE SCALE GENOMIC DNA]</scope>
    <source>
        <tissue evidence="2">Leaves</tissue>
    </source>
</reference>
<dbReference type="EMBL" id="CM007891">
    <property type="protein sequence ID" value="OTG34516.1"/>
    <property type="molecule type" value="Genomic_DNA"/>
</dbReference>